<accession>A0A4R8WLU6</accession>
<comment type="caution">
    <text evidence="1">The sequence shown here is derived from an EMBL/GenBank/DDBJ whole genome shotgun (WGS) entry which is preliminary data.</text>
</comment>
<dbReference type="OrthoDB" id="5496837at2"/>
<sequence length="186" mass="19275">MSAIVIACVGAVICVGAVGAAWSVWGQSLAGRSLPAAICPIVAPVKVGQIVVPAGPVAGYCQGRLVNAAHIMNAARDQGIGTHTQAVGVMTAIGESGLRVLNHGDVAGEDSRGLFQQRDNGAWGTLADRMDPYVSAQNFFIKLTQVAGWETMSPTLLAHSVQVNADPNHYEAFWADAQSIVAVLGN</sequence>
<protein>
    <recommendedName>
        <fullName evidence="3">Peptidoglycan-binding protein</fullName>
    </recommendedName>
</protein>
<gene>
    <name evidence="1" type="ORF">E3O19_15580</name>
</gene>
<dbReference type="Proteomes" id="UP000298412">
    <property type="component" value="Unassembled WGS sequence"/>
</dbReference>
<organism evidence="1 2">
    <name type="scientific">Cryobacterium algoritolerans</name>
    <dbReference type="NCBI Taxonomy" id="1259184"/>
    <lineage>
        <taxon>Bacteria</taxon>
        <taxon>Bacillati</taxon>
        <taxon>Actinomycetota</taxon>
        <taxon>Actinomycetes</taxon>
        <taxon>Micrococcales</taxon>
        <taxon>Microbacteriaceae</taxon>
        <taxon>Cryobacterium</taxon>
    </lineage>
</organism>
<evidence type="ECO:0000313" key="2">
    <source>
        <dbReference type="Proteomes" id="UP000298412"/>
    </source>
</evidence>
<proteinExistence type="predicted"/>
<dbReference type="AlphaFoldDB" id="A0A4R8WLU6"/>
<dbReference type="EMBL" id="SOFP01000075">
    <property type="protein sequence ID" value="TFC10420.1"/>
    <property type="molecule type" value="Genomic_DNA"/>
</dbReference>
<keyword evidence="2" id="KW-1185">Reference proteome</keyword>
<evidence type="ECO:0000313" key="1">
    <source>
        <dbReference type="EMBL" id="TFC10420.1"/>
    </source>
</evidence>
<dbReference type="RefSeq" id="WP_134569131.1">
    <property type="nucleotide sequence ID" value="NZ_SOFP01000075.1"/>
</dbReference>
<reference evidence="1 2" key="1">
    <citation type="submission" date="2019-03" db="EMBL/GenBank/DDBJ databases">
        <title>Genomics of glacier-inhabiting Cryobacterium strains.</title>
        <authorList>
            <person name="Liu Q."/>
            <person name="Xin Y.-H."/>
        </authorList>
    </citation>
    <scope>NUCLEOTIDE SEQUENCE [LARGE SCALE GENOMIC DNA]</scope>
    <source>
        <strain evidence="1 2">MDT1-3</strain>
    </source>
</reference>
<name>A0A4R8WLU6_9MICO</name>
<evidence type="ECO:0008006" key="3">
    <source>
        <dbReference type="Google" id="ProtNLM"/>
    </source>
</evidence>